<dbReference type="Proteomes" id="UP000639643">
    <property type="component" value="Unassembled WGS sequence"/>
</dbReference>
<dbReference type="InterPro" id="IPR000254">
    <property type="entry name" value="CBD"/>
</dbReference>
<comment type="catalytic activity">
    <reaction evidence="14">
        <text>[(1-&gt;4)-beta-D-glucosyl]n+m + reduced acceptor + O2 = 4-dehydro-beta-D-glucosyl-[(1-&gt;4)-beta-D-glucosyl]n-1 + [(1-&gt;4)-beta-D-glucosyl]m + acceptor + H2O.</text>
        <dbReference type="EC" id="1.14.99.56"/>
    </reaction>
</comment>
<evidence type="ECO:0000256" key="12">
    <source>
        <dbReference type="ARBA" id="ARBA00023326"/>
    </source>
</evidence>
<dbReference type="GO" id="GO:0030245">
    <property type="term" value="P:cellulose catabolic process"/>
    <property type="evidence" value="ECO:0007669"/>
    <property type="project" value="UniProtKB-KW"/>
</dbReference>
<dbReference type="Pfam" id="PF00734">
    <property type="entry name" value="CBM_1"/>
    <property type="match status" value="1"/>
</dbReference>
<keyword evidence="3" id="KW-0964">Secreted</keyword>
<keyword evidence="5 17" id="KW-0732">Signal</keyword>
<dbReference type="SUPFAM" id="SSF57180">
    <property type="entry name" value="Cellulose-binding domain"/>
    <property type="match status" value="1"/>
</dbReference>
<organism evidence="19 20">
    <name type="scientific">Colletotrichum musicola</name>
    <dbReference type="NCBI Taxonomy" id="2175873"/>
    <lineage>
        <taxon>Eukaryota</taxon>
        <taxon>Fungi</taxon>
        <taxon>Dikarya</taxon>
        <taxon>Ascomycota</taxon>
        <taxon>Pezizomycotina</taxon>
        <taxon>Sordariomycetes</taxon>
        <taxon>Hypocreomycetidae</taxon>
        <taxon>Glomerellales</taxon>
        <taxon>Glomerellaceae</taxon>
        <taxon>Colletotrichum</taxon>
        <taxon>Colletotrichum orchidearum species complex</taxon>
    </lineage>
</organism>
<keyword evidence="7" id="KW-0560">Oxidoreductase</keyword>
<feature type="compositionally biased region" description="Pro residues" evidence="16">
    <location>
        <begin position="264"/>
        <end position="274"/>
    </location>
</feature>
<dbReference type="GO" id="GO:0030248">
    <property type="term" value="F:cellulose binding"/>
    <property type="evidence" value="ECO:0007669"/>
    <property type="project" value="InterPro"/>
</dbReference>
<keyword evidence="4" id="KW-0479">Metal-binding</keyword>
<keyword evidence="20" id="KW-1185">Reference proteome</keyword>
<gene>
    <name evidence="19" type="ORF">CMUS01_11909</name>
</gene>
<dbReference type="InterPro" id="IPR035971">
    <property type="entry name" value="CBD_sf"/>
</dbReference>
<dbReference type="InterPro" id="IPR049892">
    <property type="entry name" value="AA9"/>
</dbReference>
<sequence length="319" mass="32466">MRVSAAFSLLVASASGHAIFQKLSVNGVDQGSLKGIRAPSSNNPIQNVNDGGFACNNNIQYKDNSIITVSAGAQVGAWWGHVIGGAQGPNDADHPIASSHKGSSDLYHLMQSCSTGPIMVYLAKVDNAASAGTAGLKWFKVAEAGLSGSTWAVDTMISNGGWHYFTLPSCVAPGDYLLRVELLALHSASIPGEAQFYMECAQIRVTGSGNNAGSNFVSFPGAYAANHPGILVSIYDNMGRPTNGGRPYSIPGPAVITCSGGGSSPPPTSNPPPSSGGGGGGGSGAALYTQCGGEGWTGPTTCAQGTCKASNQYYSQCLP</sequence>
<name>A0A8H6JSS7_9PEZI</name>
<dbReference type="AlphaFoldDB" id="A0A8H6JSS7"/>
<dbReference type="PANTHER" id="PTHR33353">
    <property type="entry name" value="PUTATIVE (AFU_ORTHOLOGUE AFUA_1G12560)-RELATED"/>
    <property type="match status" value="1"/>
</dbReference>
<evidence type="ECO:0000256" key="1">
    <source>
        <dbReference type="ARBA" id="ARBA00001973"/>
    </source>
</evidence>
<reference evidence="19" key="1">
    <citation type="journal article" date="2020" name="Phytopathology">
        <title>Genome Sequence Resources of Colletotrichum truncatum, C. plurivorum, C. musicola, and C. sojae: Four Species Pathogenic to Soybean (Glycine max).</title>
        <authorList>
            <person name="Rogerio F."/>
            <person name="Boufleur T.R."/>
            <person name="Ciampi-Guillardi M."/>
            <person name="Sukno S.A."/>
            <person name="Thon M.R."/>
            <person name="Massola Junior N.S."/>
            <person name="Baroncelli R."/>
        </authorList>
    </citation>
    <scope>NUCLEOTIDE SEQUENCE</scope>
    <source>
        <strain evidence="19">LFN0074</strain>
    </source>
</reference>
<evidence type="ECO:0000313" key="19">
    <source>
        <dbReference type="EMBL" id="KAF6818530.1"/>
    </source>
</evidence>
<dbReference type="Pfam" id="PF03443">
    <property type="entry name" value="AA9"/>
    <property type="match status" value="1"/>
</dbReference>
<dbReference type="GO" id="GO:0046872">
    <property type="term" value="F:metal ion binding"/>
    <property type="evidence" value="ECO:0007669"/>
    <property type="project" value="UniProtKB-KW"/>
</dbReference>
<protein>
    <recommendedName>
        <fullName evidence="15">lytic cellulose monooxygenase (C4-dehydrogenating)</fullName>
        <ecNumber evidence="15">1.14.99.56</ecNumber>
    </recommendedName>
</protein>
<dbReference type="PROSITE" id="PS00562">
    <property type="entry name" value="CBM1_1"/>
    <property type="match status" value="1"/>
</dbReference>
<evidence type="ECO:0000256" key="11">
    <source>
        <dbReference type="ARBA" id="ARBA00023277"/>
    </source>
</evidence>
<keyword evidence="10" id="KW-1015">Disulfide bond</keyword>
<feature type="region of interest" description="Disordered" evidence="16">
    <location>
        <begin position="259"/>
        <end position="282"/>
    </location>
</feature>
<evidence type="ECO:0000256" key="9">
    <source>
        <dbReference type="ARBA" id="ARBA00023033"/>
    </source>
</evidence>
<evidence type="ECO:0000259" key="18">
    <source>
        <dbReference type="PROSITE" id="PS51164"/>
    </source>
</evidence>
<feature type="domain" description="CBM1" evidence="18">
    <location>
        <begin position="283"/>
        <end position="318"/>
    </location>
</feature>
<evidence type="ECO:0000256" key="15">
    <source>
        <dbReference type="ARBA" id="ARBA00047174"/>
    </source>
</evidence>
<comment type="similarity">
    <text evidence="13">Belongs to the polysaccharide monooxygenase AA9 family.</text>
</comment>
<keyword evidence="12" id="KW-0624">Polysaccharide degradation</keyword>
<dbReference type="GO" id="GO:0005576">
    <property type="term" value="C:extracellular region"/>
    <property type="evidence" value="ECO:0007669"/>
    <property type="project" value="UniProtKB-SubCell"/>
</dbReference>
<evidence type="ECO:0000256" key="4">
    <source>
        <dbReference type="ARBA" id="ARBA00022723"/>
    </source>
</evidence>
<dbReference type="Gene3D" id="2.70.50.70">
    <property type="match status" value="1"/>
</dbReference>
<evidence type="ECO:0000256" key="13">
    <source>
        <dbReference type="ARBA" id="ARBA00044502"/>
    </source>
</evidence>
<evidence type="ECO:0000256" key="5">
    <source>
        <dbReference type="ARBA" id="ARBA00022729"/>
    </source>
</evidence>
<dbReference type="PANTHER" id="PTHR33353:SF13">
    <property type="entry name" value="ENDOGLUCANASE II"/>
    <property type="match status" value="1"/>
</dbReference>
<keyword evidence="11" id="KW-0119">Carbohydrate metabolism</keyword>
<accession>A0A8H6JSS7</accession>
<dbReference type="EMBL" id="WIGM01000633">
    <property type="protein sequence ID" value="KAF6818530.1"/>
    <property type="molecule type" value="Genomic_DNA"/>
</dbReference>
<feature type="signal peptide" evidence="17">
    <location>
        <begin position="1"/>
        <end position="16"/>
    </location>
</feature>
<evidence type="ECO:0000313" key="20">
    <source>
        <dbReference type="Proteomes" id="UP000639643"/>
    </source>
</evidence>
<dbReference type="EC" id="1.14.99.56" evidence="15"/>
<evidence type="ECO:0000256" key="7">
    <source>
        <dbReference type="ARBA" id="ARBA00023002"/>
    </source>
</evidence>
<dbReference type="SMART" id="SM00236">
    <property type="entry name" value="fCBD"/>
    <property type="match status" value="1"/>
</dbReference>
<keyword evidence="8" id="KW-0186">Copper</keyword>
<comment type="cofactor">
    <cofactor evidence="1">
        <name>Cu(2+)</name>
        <dbReference type="ChEBI" id="CHEBI:29036"/>
    </cofactor>
</comment>
<evidence type="ECO:0000256" key="3">
    <source>
        <dbReference type="ARBA" id="ARBA00022525"/>
    </source>
</evidence>
<evidence type="ECO:0000256" key="10">
    <source>
        <dbReference type="ARBA" id="ARBA00023157"/>
    </source>
</evidence>
<evidence type="ECO:0000256" key="17">
    <source>
        <dbReference type="SAM" id="SignalP"/>
    </source>
</evidence>
<dbReference type="CDD" id="cd21175">
    <property type="entry name" value="LPMO_AA9"/>
    <property type="match status" value="1"/>
</dbReference>
<dbReference type="PROSITE" id="PS51164">
    <property type="entry name" value="CBM1_2"/>
    <property type="match status" value="1"/>
</dbReference>
<dbReference type="OrthoDB" id="2525337at2759"/>
<dbReference type="GO" id="GO:0016787">
    <property type="term" value="F:hydrolase activity"/>
    <property type="evidence" value="ECO:0007669"/>
    <property type="project" value="UniProtKB-KW"/>
</dbReference>
<keyword evidence="9" id="KW-0503">Monooxygenase</keyword>
<evidence type="ECO:0000256" key="14">
    <source>
        <dbReference type="ARBA" id="ARBA00045077"/>
    </source>
</evidence>
<proteinExistence type="inferred from homology"/>
<feature type="chain" id="PRO_5034571618" description="lytic cellulose monooxygenase (C4-dehydrogenating)" evidence="17">
    <location>
        <begin position="17"/>
        <end position="319"/>
    </location>
</feature>
<evidence type="ECO:0000256" key="8">
    <source>
        <dbReference type="ARBA" id="ARBA00023008"/>
    </source>
</evidence>
<keyword evidence="19" id="KW-0378">Hydrolase</keyword>
<evidence type="ECO:0000256" key="6">
    <source>
        <dbReference type="ARBA" id="ARBA00023001"/>
    </source>
</evidence>
<keyword evidence="6" id="KW-0136">Cellulose degradation</keyword>
<evidence type="ECO:0000256" key="16">
    <source>
        <dbReference type="SAM" id="MobiDB-lite"/>
    </source>
</evidence>
<comment type="caution">
    <text evidence="19">The sequence shown here is derived from an EMBL/GenBank/DDBJ whole genome shotgun (WGS) entry which is preliminary data.</text>
</comment>
<comment type="subcellular location">
    <subcellularLocation>
        <location evidence="2">Secreted</location>
    </subcellularLocation>
</comment>
<dbReference type="GO" id="GO:0004497">
    <property type="term" value="F:monooxygenase activity"/>
    <property type="evidence" value="ECO:0007669"/>
    <property type="project" value="UniProtKB-KW"/>
</dbReference>
<evidence type="ECO:0000256" key="2">
    <source>
        <dbReference type="ARBA" id="ARBA00004613"/>
    </source>
</evidence>
<dbReference type="InterPro" id="IPR005103">
    <property type="entry name" value="AA9_LPMO"/>
</dbReference>